<dbReference type="EMBL" id="VSWC01000014">
    <property type="protein sequence ID" value="KAA1114602.1"/>
    <property type="molecule type" value="Genomic_DNA"/>
</dbReference>
<gene>
    <name evidence="2" type="ORF">PGT21_015013</name>
</gene>
<name>A0A5B0QN59_PUCGR</name>
<evidence type="ECO:0000256" key="1">
    <source>
        <dbReference type="SAM" id="MobiDB-lite"/>
    </source>
</evidence>
<proteinExistence type="predicted"/>
<reference evidence="2 3" key="1">
    <citation type="submission" date="2019-05" db="EMBL/GenBank/DDBJ databases">
        <title>Emergence of the Ug99 lineage of the wheat stem rust pathogen through somatic hybridization.</title>
        <authorList>
            <person name="Li F."/>
            <person name="Upadhyaya N.M."/>
            <person name="Sperschneider J."/>
            <person name="Matny O."/>
            <person name="Nguyen-Phuc H."/>
            <person name="Mago R."/>
            <person name="Raley C."/>
            <person name="Miller M.E."/>
            <person name="Silverstein K.A.T."/>
            <person name="Henningsen E."/>
            <person name="Hirsch C.D."/>
            <person name="Visser B."/>
            <person name="Pretorius Z.A."/>
            <person name="Steffenson B.J."/>
            <person name="Schwessinger B."/>
            <person name="Dodds P.N."/>
            <person name="Figueroa M."/>
        </authorList>
    </citation>
    <scope>NUCLEOTIDE SEQUENCE [LARGE SCALE GENOMIC DNA]</scope>
    <source>
        <strain evidence="2">21-0</strain>
    </source>
</reference>
<dbReference type="OrthoDB" id="10624118at2759"/>
<keyword evidence="3" id="KW-1185">Reference proteome</keyword>
<accession>A0A5B0QN59</accession>
<comment type="caution">
    <text evidence="2">The sequence shown here is derived from an EMBL/GenBank/DDBJ whole genome shotgun (WGS) entry which is preliminary data.</text>
</comment>
<protein>
    <submittedName>
        <fullName evidence="2">Uncharacterized protein</fullName>
    </submittedName>
</protein>
<organism evidence="2 3">
    <name type="scientific">Puccinia graminis f. sp. tritici</name>
    <dbReference type="NCBI Taxonomy" id="56615"/>
    <lineage>
        <taxon>Eukaryota</taxon>
        <taxon>Fungi</taxon>
        <taxon>Dikarya</taxon>
        <taxon>Basidiomycota</taxon>
        <taxon>Pucciniomycotina</taxon>
        <taxon>Pucciniomycetes</taxon>
        <taxon>Pucciniales</taxon>
        <taxon>Pucciniaceae</taxon>
        <taxon>Puccinia</taxon>
    </lineage>
</organism>
<evidence type="ECO:0000313" key="3">
    <source>
        <dbReference type="Proteomes" id="UP000324748"/>
    </source>
</evidence>
<dbReference type="Proteomes" id="UP000324748">
    <property type="component" value="Unassembled WGS sequence"/>
</dbReference>
<sequence length="128" mass="15133">MIQHDANLEDSNNNPNQESEEDQAHMERVWLRLEDLLHHRTDSLPERIIRTLDEELDELEARVPVNRTPEDHGQVANWETILEDELESIESDEDNHMGVEPPPIIRVDKRSDRVNTCKWYPFKSKLVE</sequence>
<dbReference type="AlphaFoldDB" id="A0A5B0QN59"/>
<evidence type="ECO:0000313" key="2">
    <source>
        <dbReference type="EMBL" id="KAA1114602.1"/>
    </source>
</evidence>
<feature type="region of interest" description="Disordered" evidence="1">
    <location>
        <begin position="1"/>
        <end position="26"/>
    </location>
</feature>